<evidence type="ECO:0000256" key="2">
    <source>
        <dbReference type="SAM" id="Phobius"/>
    </source>
</evidence>
<reference evidence="3 4" key="1">
    <citation type="journal article" date="2018" name="Cell">
        <title>The Chara Genome: Secondary Complexity and Implications for Plant Terrestrialization.</title>
        <authorList>
            <person name="Nishiyama T."/>
            <person name="Sakayama H."/>
            <person name="Vries J.D."/>
            <person name="Buschmann H."/>
            <person name="Saint-Marcoux D."/>
            <person name="Ullrich K.K."/>
            <person name="Haas F.B."/>
            <person name="Vanderstraeten L."/>
            <person name="Becker D."/>
            <person name="Lang D."/>
            <person name="Vosolsobe S."/>
            <person name="Rombauts S."/>
            <person name="Wilhelmsson P.K.I."/>
            <person name="Janitza P."/>
            <person name="Kern R."/>
            <person name="Heyl A."/>
            <person name="Rumpler F."/>
            <person name="Villalobos L.I.A.C."/>
            <person name="Clay J.M."/>
            <person name="Skokan R."/>
            <person name="Toyoda A."/>
            <person name="Suzuki Y."/>
            <person name="Kagoshima H."/>
            <person name="Schijlen E."/>
            <person name="Tajeshwar N."/>
            <person name="Catarino B."/>
            <person name="Hetherington A.J."/>
            <person name="Saltykova A."/>
            <person name="Bonnot C."/>
            <person name="Breuninger H."/>
            <person name="Symeonidi A."/>
            <person name="Radhakrishnan G.V."/>
            <person name="Van Nieuwerburgh F."/>
            <person name="Deforce D."/>
            <person name="Chang C."/>
            <person name="Karol K.G."/>
            <person name="Hedrich R."/>
            <person name="Ulvskov P."/>
            <person name="Glockner G."/>
            <person name="Delwiche C.F."/>
            <person name="Petrasek J."/>
            <person name="Van de Peer Y."/>
            <person name="Friml J."/>
            <person name="Beilby M."/>
            <person name="Dolan L."/>
            <person name="Kohara Y."/>
            <person name="Sugano S."/>
            <person name="Fujiyama A."/>
            <person name="Delaux P.-M."/>
            <person name="Quint M."/>
            <person name="TheiBen G."/>
            <person name="Hagemann M."/>
            <person name="Harholt J."/>
            <person name="Dunand C."/>
            <person name="Zachgo S."/>
            <person name="Langdale J."/>
            <person name="Maumus F."/>
            <person name="Straeten D.V.D."/>
            <person name="Gould S.B."/>
            <person name="Rensing S.A."/>
        </authorList>
    </citation>
    <scope>NUCLEOTIDE SEQUENCE [LARGE SCALE GENOMIC DNA]</scope>
    <source>
        <strain evidence="3 4">S276</strain>
    </source>
</reference>
<name>A0A388L0Q8_CHABU</name>
<accession>A0A388L0Q8</accession>
<organism evidence="3 4">
    <name type="scientific">Chara braunii</name>
    <name type="common">Braun's stonewort</name>
    <dbReference type="NCBI Taxonomy" id="69332"/>
    <lineage>
        <taxon>Eukaryota</taxon>
        <taxon>Viridiplantae</taxon>
        <taxon>Streptophyta</taxon>
        <taxon>Charophyceae</taxon>
        <taxon>Charales</taxon>
        <taxon>Characeae</taxon>
        <taxon>Chara</taxon>
    </lineage>
</organism>
<keyword evidence="2" id="KW-0472">Membrane</keyword>
<feature type="region of interest" description="Disordered" evidence="1">
    <location>
        <begin position="353"/>
        <end position="376"/>
    </location>
</feature>
<feature type="region of interest" description="Disordered" evidence="1">
    <location>
        <begin position="414"/>
        <end position="434"/>
    </location>
</feature>
<feature type="region of interest" description="Disordered" evidence="1">
    <location>
        <begin position="533"/>
        <end position="580"/>
    </location>
</feature>
<feature type="compositionally biased region" description="Pro residues" evidence="1">
    <location>
        <begin position="424"/>
        <end position="433"/>
    </location>
</feature>
<feature type="compositionally biased region" description="Basic and acidic residues" evidence="1">
    <location>
        <begin position="202"/>
        <end position="236"/>
    </location>
</feature>
<feature type="compositionally biased region" description="Basic and acidic residues" evidence="1">
    <location>
        <begin position="243"/>
        <end position="258"/>
    </location>
</feature>
<evidence type="ECO:0000313" key="4">
    <source>
        <dbReference type="Proteomes" id="UP000265515"/>
    </source>
</evidence>
<comment type="caution">
    <text evidence="3">The sequence shown here is derived from an EMBL/GenBank/DDBJ whole genome shotgun (WGS) entry which is preliminary data.</text>
</comment>
<protein>
    <submittedName>
        <fullName evidence="3">Uncharacterized protein</fullName>
    </submittedName>
</protein>
<sequence length="607" mass="66600">MALPVGTTAVVLLCAYEFKREWDLSQKQWKTESNGSMLAGDEEGKTPFERLIKLLQSDAKFRSGFVPGGAAADEPEVSLKGAPDLPTAVPLLSHPEADSLSTVAGGQMVPTVDVGGRLLDADQQAEETPPQQQQQVHIPIPISIQKTQRHAKEGPSDAKVVMPDREAMYYGAGDAQGRRRQDREVLGGHGTRPEITAAEPFSDLRRTSDEVSVEEVARDRRRVEEEDKGVEDKHVPEEEDKGVEDKHVPGEEDKGVQDKHVYIQDRVQDKHVAIEEERVEDKHVEMVEEEKEVVVKDVPEEEVKVLMEQQTAFVGIPTTNSRAKKMVEMLQIPETVDEPVLAVPSSAFVGEEVGSAEETWTATDTEKGGKGGTGFDRIAPLPDFETASVRAALAGLEDPLRKKTRKEGRRLDYGDEGVVTPSLRAPPPTPVVPPSVFQSASEYFTDTLAEIARETAALGGKKSGHDEVVDSAEMEKQRGLREGLMWRGTNGIPAHPTKLVIPMNDTELETSKKTERRGFAAASEKIKTSVMAERREGKVVSGEEGEVPECSREKQLADVEGRERVTEERTSPSKKAPKKRRGFGRIAAIVIAIAAVALFAASRARRR</sequence>
<dbReference type="AlphaFoldDB" id="A0A388L0Q8"/>
<gene>
    <name evidence="3" type="ORF">CBR_g21132</name>
</gene>
<keyword evidence="4" id="KW-1185">Reference proteome</keyword>
<feature type="compositionally biased region" description="Basic and acidic residues" evidence="1">
    <location>
        <begin position="176"/>
        <end position="186"/>
    </location>
</feature>
<dbReference type="Gramene" id="GBG75890">
    <property type="protein sequence ID" value="GBG75890"/>
    <property type="gene ID" value="CBR_g21132"/>
</dbReference>
<feature type="region of interest" description="Disordered" evidence="1">
    <location>
        <begin position="174"/>
        <end position="258"/>
    </location>
</feature>
<feature type="transmembrane region" description="Helical" evidence="2">
    <location>
        <begin position="582"/>
        <end position="601"/>
    </location>
</feature>
<feature type="compositionally biased region" description="Basic and acidic residues" evidence="1">
    <location>
        <begin position="549"/>
        <end position="571"/>
    </location>
</feature>
<evidence type="ECO:0000256" key="1">
    <source>
        <dbReference type="SAM" id="MobiDB-lite"/>
    </source>
</evidence>
<proteinExistence type="predicted"/>
<keyword evidence="2" id="KW-0812">Transmembrane</keyword>
<evidence type="ECO:0000313" key="3">
    <source>
        <dbReference type="EMBL" id="GBG75890.1"/>
    </source>
</evidence>
<dbReference type="EMBL" id="BFEA01000233">
    <property type="protein sequence ID" value="GBG75890.1"/>
    <property type="molecule type" value="Genomic_DNA"/>
</dbReference>
<keyword evidence="2" id="KW-1133">Transmembrane helix</keyword>
<dbReference type="Proteomes" id="UP000265515">
    <property type="component" value="Unassembled WGS sequence"/>
</dbReference>